<protein>
    <submittedName>
        <fullName evidence="2">7625_t:CDS:1</fullName>
    </submittedName>
</protein>
<dbReference type="PANTHER" id="PTHR22605:SF1">
    <property type="entry name" value="RZ-TYPE DOMAIN-CONTAINING PROTEIN"/>
    <property type="match status" value="1"/>
</dbReference>
<dbReference type="GO" id="GO:0016887">
    <property type="term" value="F:ATP hydrolysis activity"/>
    <property type="evidence" value="ECO:0007669"/>
    <property type="project" value="InterPro"/>
</dbReference>
<dbReference type="PANTHER" id="PTHR22605">
    <property type="entry name" value="RZ-TYPE DOMAIN-CONTAINING PROTEIN"/>
    <property type="match status" value="1"/>
</dbReference>
<reference evidence="2" key="1">
    <citation type="submission" date="2021-06" db="EMBL/GenBank/DDBJ databases">
        <authorList>
            <person name="Kallberg Y."/>
            <person name="Tangrot J."/>
            <person name="Rosling A."/>
        </authorList>
    </citation>
    <scope>NUCLEOTIDE SEQUENCE</scope>
    <source>
        <strain evidence="2">FL966</strain>
    </source>
</reference>
<keyword evidence="3" id="KW-1185">Reference proteome</keyword>
<accession>A0A9N9KEY6</accession>
<dbReference type="EMBL" id="CAJVQA010056193">
    <property type="protein sequence ID" value="CAG8825684.1"/>
    <property type="molecule type" value="Genomic_DNA"/>
</dbReference>
<comment type="caution">
    <text evidence="2">The sequence shown here is derived from an EMBL/GenBank/DDBJ whole genome shotgun (WGS) entry which is preliminary data.</text>
</comment>
<proteinExistence type="predicted"/>
<dbReference type="AlphaFoldDB" id="A0A9N9KEY6"/>
<dbReference type="OrthoDB" id="2434080at2759"/>
<evidence type="ECO:0000313" key="3">
    <source>
        <dbReference type="Proteomes" id="UP000789759"/>
    </source>
</evidence>
<feature type="non-terminal residue" evidence="2">
    <location>
        <position position="219"/>
    </location>
</feature>
<feature type="coiled-coil region" evidence="1">
    <location>
        <begin position="43"/>
        <end position="70"/>
    </location>
</feature>
<name>A0A9N9KEY6_9GLOM</name>
<sequence length="219" mass="24838">AYSNPMVCVHSNFRCILVLDEKKVSLADPPLLNRFEKQNMSINDTLTDDMKELVNELSKWVEQISSINTEDGISKSGFNEHDMFVGFDKEETLQSLVIYNSGKFGSENKESILSRCKELLIGIATSDGIVRSNRSILAYTNSGEAQEWYNFYFRQKRDDLNTYIQSLLENYDVTESSGYIENAENKKQGFQIIVNTFSNINTDITSCLSNNQTFLVGVG</sequence>
<dbReference type="GO" id="GO:0004842">
    <property type="term" value="F:ubiquitin-protein transferase activity"/>
    <property type="evidence" value="ECO:0007669"/>
    <property type="project" value="InterPro"/>
</dbReference>
<gene>
    <name evidence="2" type="ORF">CPELLU_LOCUS20131</name>
</gene>
<dbReference type="Proteomes" id="UP000789759">
    <property type="component" value="Unassembled WGS sequence"/>
</dbReference>
<organism evidence="2 3">
    <name type="scientific">Cetraspora pellucida</name>
    <dbReference type="NCBI Taxonomy" id="1433469"/>
    <lineage>
        <taxon>Eukaryota</taxon>
        <taxon>Fungi</taxon>
        <taxon>Fungi incertae sedis</taxon>
        <taxon>Mucoromycota</taxon>
        <taxon>Glomeromycotina</taxon>
        <taxon>Glomeromycetes</taxon>
        <taxon>Diversisporales</taxon>
        <taxon>Gigasporaceae</taxon>
        <taxon>Cetraspora</taxon>
    </lineage>
</organism>
<keyword evidence="1" id="KW-0175">Coiled coil</keyword>
<evidence type="ECO:0000313" key="2">
    <source>
        <dbReference type="EMBL" id="CAG8825684.1"/>
    </source>
</evidence>
<evidence type="ECO:0000256" key="1">
    <source>
        <dbReference type="SAM" id="Coils"/>
    </source>
</evidence>
<dbReference type="InterPro" id="IPR031248">
    <property type="entry name" value="RNF213"/>
</dbReference>